<reference evidence="1" key="1">
    <citation type="journal article" date="2014" name="Front. Microbiol.">
        <title>High frequency of phylogenetically diverse reductive dehalogenase-homologous genes in deep subseafloor sedimentary metagenomes.</title>
        <authorList>
            <person name="Kawai M."/>
            <person name="Futagami T."/>
            <person name="Toyoda A."/>
            <person name="Takaki Y."/>
            <person name="Nishi S."/>
            <person name="Hori S."/>
            <person name="Arai W."/>
            <person name="Tsubouchi T."/>
            <person name="Morono Y."/>
            <person name="Uchiyama I."/>
            <person name="Ito T."/>
            <person name="Fujiyama A."/>
            <person name="Inagaki F."/>
            <person name="Takami H."/>
        </authorList>
    </citation>
    <scope>NUCLEOTIDE SEQUENCE</scope>
    <source>
        <strain evidence="1">Expedition CK06-06</strain>
    </source>
</reference>
<proteinExistence type="predicted"/>
<protein>
    <submittedName>
        <fullName evidence="1">Uncharacterized protein</fullName>
    </submittedName>
</protein>
<sequence>LILEANTLITVKGRKITDKNVLHQYMEKIDFEVMKKTIGG</sequence>
<dbReference type="EMBL" id="BARU01040019">
    <property type="protein sequence ID" value="GAH87349.1"/>
    <property type="molecule type" value="Genomic_DNA"/>
</dbReference>
<comment type="caution">
    <text evidence="1">The sequence shown here is derived from an EMBL/GenBank/DDBJ whole genome shotgun (WGS) entry which is preliminary data.</text>
</comment>
<accession>X1KAV1</accession>
<dbReference type="AlphaFoldDB" id="X1KAV1"/>
<gene>
    <name evidence="1" type="ORF">S03H2_61934</name>
</gene>
<feature type="non-terminal residue" evidence="1">
    <location>
        <position position="1"/>
    </location>
</feature>
<evidence type="ECO:0000313" key="1">
    <source>
        <dbReference type="EMBL" id="GAH87349.1"/>
    </source>
</evidence>
<organism evidence="1">
    <name type="scientific">marine sediment metagenome</name>
    <dbReference type="NCBI Taxonomy" id="412755"/>
    <lineage>
        <taxon>unclassified sequences</taxon>
        <taxon>metagenomes</taxon>
        <taxon>ecological metagenomes</taxon>
    </lineage>
</organism>
<name>X1KAV1_9ZZZZ</name>